<evidence type="ECO:0000256" key="1">
    <source>
        <dbReference type="SAM" id="SignalP"/>
    </source>
</evidence>
<name>A0A2M3ZTW9_9DIPT</name>
<feature type="signal peptide" evidence="1">
    <location>
        <begin position="1"/>
        <end position="18"/>
    </location>
</feature>
<proteinExistence type="predicted"/>
<organism evidence="2">
    <name type="scientific">Anopheles braziliensis</name>
    <dbReference type="NCBI Taxonomy" id="58242"/>
    <lineage>
        <taxon>Eukaryota</taxon>
        <taxon>Metazoa</taxon>
        <taxon>Ecdysozoa</taxon>
        <taxon>Arthropoda</taxon>
        <taxon>Hexapoda</taxon>
        <taxon>Insecta</taxon>
        <taxon>Pterygota</taxon>
        <taxon>Neoptera</taxon>
        <taxon>Endopterygota</taxon>
        <taxon>Diptera</taxon>
        <taxon>Nematocera</taxon>
        <taxon>Culicoidea</taxon>
        <taxon>Culicidae</taxon>
        <taxon>Anophelinae</taxon>
        <taxon>Anopheles</taxon>
    </lineage>
</organism>
<accession>A0A2M3ZTW9</accession>
<dbReference type="AlphaFoldDB" id="A0A2M3ZTW9"/>
<keyword evidence="1" id="KW-0732">Signal</keyword>
<sequence>MLLMMTMMRCAMYAEASAHPSPPDQHSDSARWFSFSTLPTLPAIGFNALLLLVSENKNVCCPKDTLTNIHTQHDHHLLLAISVKASPAIPLLEL</sequence>
<evidence type="ECO:0000313" key="2">
    <source>
        <dbReference type="EMBL" id="MBW31969.1"/>
    </source>
</evidence>
<reference evidence="2" key="1">
    <citation type="submission" date="2018-01" db="EMBL/GenBank/DDBJ databases">
        <title>An insight into the sialome of Amazonian anophelines.</title>
        <authorList>
            <person name="Ribeiro J.M."/>
            <person name="Scarpassa V."/>
            <person name="Calvo E."/>
        </authorList>
    </citation>
    <scope>NUCLEOTIDE SEQUENCE</scope>
    <source>
        <tissue evidence="2">Salivary glands</tissue>
    </source>
</reference>
<feature type="chain" id="PRO_5014999064" evidence="1">
    <location>
        <begin position="19"/>
        <end position="94"/>
    </location>
</feature>
<protein>
    <submittedName>
        <fullName evidence="2">Putative secreted peptide</fullName>
    </submittedName>
</protein>
<dbReference type="EMBL" id="GGFM01011218">
    <property type="protein sequence ID" value="MBW31969.1"/>
    <property type="molecule type" value="Transcribed_RNA"/>
</dbReference>